<reference evidence="5" key="1">
    <citation type="submission" date="2017-07" db="EMBL/GenBank/DDBJ databases">
        <title>Comparative genome mining reveals phylogenetic distribution patterns of secondary metabolites in Amycolatopsis.</title>
        <authorList>
            <person name="Adamek M."/>
            <person name="Alanjary M."/>
            <person name="Sales-Ortells H."/>
            <person name="Goodfellow M."/>
            <person name="Bull A.T."/>
            <person name="Kalinowski J."/>
            <person name="Ziemert N."/>
        </authorList>
    </citation>
    <scope>NUCLEOTIDE SEQUENCE [LARGE SCALE GENOMIC DNA]</scope>
    <source>
        <strain evidence="5">H5</strain>
    </source>
</reference>
<evidence type="ECO:0000259" key="3">
    <source>
        <dbReference type="Pfam" id="PF07859"/>
    </source>
</evidence>
<evidence type="ECO:0000256" key="1">
    <source>
        <dbReference type="ARBA" id="ARBA00010515"/>
    </source>
</evidence>
<comment type="similarity">
    <text evidence="1">Belongs to the 'GDXG' lipolytic enzyme family.</text>
</comment>
<dbReference type="PANTHER" id="PTHR48081">
    <property type="entry name" value="AB HYDROLASE SUPERFAMILY PROTEIN C4A8.06C"/>
    <property type="match status" value="1"/>
</dbReference>
<organism evidence="4 5">
    <name type="scientific">Amycolatopsis vastitatis</name>
    <dbReference type="NCBI Taxonomy" id="1905142"/>
    <lineage>
        <taxon>Bacteria</taxon>
        <taxon>Bacillati</taxon>
        <taxon>Actinomycetota</taxon>
        <taxon>Actinomycetes</taxon>
        <taxon>Pseudonocardiales</taxon>
        <taxon>Pseudonocardiaceae</taxon>
        <taxon>Amycolatopsis</taxon>
    </lineage>
</organism>
<feature type="domain" description="Alpha/beta hydrolase fold-3" evidence="3">
    <location>
        <begin position="73"/>
        <end position="275"/>
    </location>
</feature>
<protein>
    <submittedName>
        <fullName evidence="4">Alpha/beta hydrolase</fullName>
    </submittedName>
</protein>
<name>A0A229SQE7_9PSEU</name>
<dbReference type="PROSITE" id="PS01173">
    <property type="entry name" value="LIPASE_GDXG_HIS"/>
    <property type="match status" value="1"/>
</dbReference>
<accession>A0A229SQE7</accession>
<evidence type="ECO:0000313" key="4">
    <source>
        <dbReference type="EMBL" id="OXM61000.1"/>
    </source>
</evidence>
<comment type="caution">
    <text evidence="4">The sequence shown here is derived from an EMBL/GenBank/DDBJ whole genome shotgun (WGS) entry which is preliminary data.</text>
</comment>
<evidence type="ECO:0000313" key="5">
    <source>
        <dbReference type="Proteomes" id="UP000215199"/>
    </source>
</evidence>
<gene>
    <name evidence="4" type="ORF">CF165_40155</name>
</gene>
<dbReference type="RefSeq" id="WP_093952817.1">
    <property type="nucleotide sequence ID" value="NZ_NMUL01000051.1"/>
</dbReference>
<evidence type="ECO:0000256" key="2">
    <source>
        <dbReference type="ARBA" id="ARBA00022801"/>
    </source>
</evidence>
<dbReference type="PANTHER" id="PTHR48081:SF30">
    <property type="entry name" value="ACETYL-HYDROLASE LIPR-RELATED"/>
    <property type="match status" value="1"/>
</dbReference>
<dbReference type="EMBL" id="NMUL01000051">
    <property type="protein sequence ID" value="OXM61000.1"/>
    <property type="molecule type" value="Genomic_DNA"/>
</dbReference>
<dbReference type="InterPro" id="IPR002168">
    <property type="entry name" value="Lipase_GDXG_HIS_AS"/>
</dbReference>
<dbReference type="OrthoDB" id="128186at2"/>
<dbReference type="GO" id="GO:0004806">
    <property type="term" value="F:triacylglycerol lipase activity"/>
    <property type="evidence" value="ECO:0007669"/>
    <property type="project" value="TreeGrafter"/>
</dbReference>
<dbReference type="SUPFAM" id="SSF53474">
    <property type="entry name" value="alpha/beta-Hydrolases"/>
    <property type="match status" value="1"/>
</dbReference>
<sequence length="306" mass="32746">MRLTADELQARLFAHRAPDTPDGVDWEQERDAMERGLSRAKVYPGSAIDEVAIADGVPGSIVRAPEVATNRMVLLLHGGGFCMGSRHTHRALASWLSARSHAAVLVPDYHLAPEHPYPAGLDDAHAGWDWAVKEAGVGAEEVAIVGDSGGGGLAAALTLRLLEAGIRPACTVLFSPWVDLTMRSAEYQENADRDPVVRLRFLEQARDAYLRAGASASDPLVSPVEADWRGAAPVLIQASTDEVLAGDARLLADVLRAAGVDCTLDMRAAMAHVWQLYCGLIDEAEQSVADAGAFLRTHFDSVRDAP</sequence>
<dbReference type="Proteomes" id="UP000215199">
    <property type="component" value="Unassembled WGS sequence"/>
</dbReference>
<keyword evidence="2 4" id="KW-0378">Hydrolase</keyword>
<proteinExistence type="inferred from homology"/>
<dbReference type="Gene3D" id="3.40.50.1820">
    <property type="entry name" value="alpha/beta hydrolase"/>
    <property type="match status" value="1"/>
</dbReference>
<dbReference type="AlphaFoldDB" id="A0A229SQE7"/>
<dbReference type="InterPro" id="IPR050300">
    <property type="entry name" value="GDXG_lipolytic_enzyme"/>
</dbReference>
<dbReference type="InterPro" id="IPR013094">
    <property type="entry name" value="AB_hydrolase_3"/>
</dbReference>
<dbReference type="InterPro" id="IPR029058">
    <property type="entry name" value="AB_hydrolase_fold"/>
</dbReference>
<dbReference type="Pfam" id="PF07859">
    <property type="entry name" value="Abhydrolase_3"/>
    <property type="match status" value="1"/>
</dbReference>
<keyword evidence="5" id="KW-1185">Reference proteome</keyword>